<feature type="non-terminal residue" evidence="1">
    <location>
        <position position="1"/>
    </location>
</feature>
<comment type="caution">
    <text evidence="1">The sequence shown here is derived from an EMBL/GenBank/DDBJ whole genome shotgun (WGS) entry which is preliminary data.</text>
</comment>
<dbReference type="EMBL" id="JAJJMA010219222">
    <property type="protein sequence ID" value="MCL7041016.1"/>
    <property type="molecule type" value="Genomic_DNA"/>
</dbReference>
<proteinExistence type="predicted"/>
<feature type="non-terminal residue" evidence="1">
    <location>
        <position position="120"/>
    </location>
</feature>
<evidence type="ECO:0000313" key="1">
    <source>
        <dbReference type="EMBL" id="MCL7041016.1"/>
    </source>
</evidence>
<name>A0AA41VGU9_PAPNU</name>
<gene>
    <name evidence="1" type="ORF">MKW94_004639</name>
</gene>
<accession>A0AA41VGU9</accession>
<keyword evidence="2" id="KW-1185">Reference proteome</keyword>
<dbReference type="AlphaFoldDB" id="A0AA41VGU9"/>
<organism evidence="1 2">
    <name type="scientific">Papaver nudicaule</name>
    <name type="common">Iceland poppy</name>
    <dbReference type="NCBI Taxonomy" id="74823"/>
    <lineage>
        <taxon>Eukaryota</taxon>
        <taxon>Viridiplantae</taxon>
        <taxon>Streptophyta</taxon>
        <taxon>Embryophyta</taxon>
        <taxon>Tracheophyta</taxon>
        <taxon>Spermatophyta</taxon>
        <taxon>Magnoliopsida</taxon>
        <taxon>Ranunculales</taxon>
        <taxon>Papaveraceae</taxon>
        <taxon>Papaveroideae</taxon>
        <taxon>Papaver</taxon>
    </lineage>
</organism>
<dbReference type="Proteomes" id="UP001177140">
    <property type="component" value="Unassembled WGS sequence"/>
</dbReference>
<reference evidence="1" key="1">
    <citation type="submission" date="2022-03" db="EMBL/GenBank/DDBJ databases">
        <title>A functionally conserved STORR gene fusion in Papaver species that diverged 16.8 million years ago.</title>
        <authorList>
            <person name="Catania T."/>
        </authorList>
    </citation>
    <scope>NUCLEOTIDE SEQUENCE</scope>
    <source>
        <strain evidence="1">S-191538</strain>
    </source>
</reference>
<evidence type="ECO:0000313" key="2">
    <source>
        <dbReference type="Proteomes" id="UP001177140"/>
    </source>
</evidence>
<sequence length="120" mass="13743">ALVEVKPVLFVPEDNNNEIESQKQDQSMIVIPNYWDFDISLSLDSCCQKYVVRGKICAVTLSIDNELATMICSESLDTVQGLITSKHFGTEKHLKRIARLCIYLLDKNLLENDFSWEDIM</sequence>
<protein>
    <submittedName>
        <fullName evidence="1">Uncharacterized protein</fullName>
    </submittedName>
</protein>